<dbReference type="AlphaFoldDB" id="A0A1Y1V047"/>
<name>A0A1Y1V047_9FUNG</name>
<proteinExistence type="predicted"/>
<sequence length="214" mass="24440">MFLFNIFITECLIINIIKIYYIKMKLSIICIELLALLCLSCAYFINNEEITLSKRDVAKNVWNLGGLVVDVGIKIGMFKDSYRKHKQILRGQCESVGVRPYGTIEICLQGPNRLYGNWRNPSVFGCYHFGKAYTNSFTECCVVVANGNVKVHNTMCSGPAKDLFNVDIFKRLYYPQCAYRTNKFNTQCGNVSNKTRKCVNLKGSVEKECKDYPN</sequence>
<evidence type="ECO:0000313" key="2">
    <source>
        <dbReference type="Proteomes" id="UP000193719"/>
    </source>
</evidence>
<keyword evidence="2" id="KW-1185">Reference proteome</keyword>
<gene>
    <name evidence="1" type="ORF">BCR36DRAFT_142575</name>
</gene>
<comment type="caution">
    <text evidence="1">The sequence shown here is derived from an EMBL/GenBank/DDBJ whole genome shotgun (WGS) entry which is preliminary data.</text>
</comment>
<protein>
    <submittedName>
        <fullName evidence="1">Uncharacterized protein</fullName>
    </submittedName>
</protein>
<dbReference type="EMBL" id="MCFH01000051">
    <property type="protein sequence ID" value="ORX43663.1"/>
    <property type="molecule type" value="Genomic_DNA"/>
</dbReference>
<organism evidence="1 2">
    <name type="scientific">Piromyces finnis</name>
    <dbReference type="NCBI Taxonomy" id="1754191"/>
    <lineage>
        <taxon>Eukaryota</taxon>
        <taxon>Fungi</taxon>
        <taxon>Fungi incertae sedis</taxon>
        <taxon>Chytridiomycota</taxon>
        <taxon>Chytridiomycota incertae sedis</taxon>
        <taxon>Neocallimastigomycetes</taxon>
        <taxon>Neocallimastigales</taxon>
        <taxon>Neocallimastigaceae</taxon>
        <taxon>Piromyces</taxon>
    </lineage>
</organism>
<accession>A0A1Y1V047</accession>
<dbReference type="Proteomes" id="UP000193719">
    <property type="component" value="Unassembled WGS sequence"/>
</dbReference>
<reference evidence="1 2" key="1">
    <citation type="submission" date="2016-08" db="EMBL/GenBank/DDBJ databases">
        <title>Genomes of anaerobic fungi encode conserved fungal cellulosomes for biomass hydrolysis.</title>
        <authorList>
            <consortium name="DOE Joint Genome Institute"/>
            <person name="Haitjema C.H."/>
            <person name="Gilmore S.P."/>
            <person name="Henske J.K."/>
            <person name="Solomon K.V."/>
            <person name="De Groot R."/>
            <person name="Kuo A."/>
            <person name="Mondo S.J."/>
            <person name="Salamov A.A."/>
            <person name="Labutti K."/>
            <person name="Zhao Z."/>
            <person name="Chiniquy J."/>
            <person name="Barry K."/>
            <person name="Brewer H.M."/>
            <person name="Purvine S.O."/>
            <person name="Wright A.T."/>
            <person name="Boxma B."/>
            <person name="Van Alen T."/>
            <person name="Hackstein J.H."/>
            <person name="Baker S.E."/>
            <person name="Grigoriev I.V."/>
            <person name="O'Malley M.A."/>
        </authorList>
    </citation>
    <scope>NUCLEOTIDE SEQUENCE [LARGE SCALE GENOMIC DNA]</scope>
    <source>
        <strain evidence="2">finn</strain>
    </source>
</reference>
<evidence type="ECO:0000313" key="1">
    <source>
        <dbReference type="EMBL" id="ORX43663.1"/>
    </source>
</evidence>
<reference evidence="1 2" key="2">
    <citation type="submission" date="2016-08" db="EMBL/GenBank/DDBJ databases">
        <title>Pervasive Adenine N6-methylation of Active Genes in Fungi.</title>
        <authorList>
            <consortium name="DOE Joint Genome Institute"/>
            <person name="Mondo S.J."/>
            <person name="Dannebaum R.O."/>
            <person name="Kuo R.C."/>
            <person name="Labutti K."/>
            <person name="Haridas S."/>
            <person name="Kuo A."/>
            <person name="Salamov A."/>
            <person name="Ahrendt S.R."/>
            <person name="Lipzen A."/>
            <person name="Sullivan W."/>
            <person name="Andreopoulos W.B."/>
            <person name="Clum A."/>
            <person name="Lindquist E."/>
            <person name="Daum C."/>
            <person name="Ramamoorthy G.K."/>
            <person name="Gryganskyi A."/>
            <person name="Culley D."/>
            <person name="Magnuson J.K."/>
            <person name="James T.Y."/>
            <person name="O'Malley M.A."/>
            <person name="Stajich J.E."/>
            <person name="Spatafora J.W."/>
            <person name="Visel A."/>
            <person name="Grigoriev I.V."/>
        </authorList>
    </citation>
    <scope>NUCLEOTIDE SEQUENCE [LARGE SCALE GENOMIC DNA]</scope>
    <source>
        <strain evidence="2">finn</strain>
    </source>
</reference>